<evidence type="ECO:0000313" key="2">
    <source>
        <dbReference type="Proteomes" id="UP000503405"/>
    </source>
</evidence>
<sequence length="105" mass="12630">MRKFLIHDKDIKLNKSKLDAILDSQKMDYTELHDKICKQFGLKISYKGFMNILSNRNSWKFLYAYALCELLKVNSNDIFELVDVDVDAERMERENMKKRDVRNKY</sequence>
<name>A0A6H0X699_9CAUD</name>
<proteinExistence type="predicted"/>
<gene>
    <name evidence="1" type="ORF">Izhevsk_81</name>
</gene>
<keyword evidence="2" id="KW-1185">Reference proteome</keyword>
<reference evidence="1 2" key="1">
    <citation type="submission" date="2020-03" db="EMBL/GenBank/DDBJ databases">
        <authorList>
            <person name="Skorynina A."/>
            <person name="Kazantseva O."/>
            <person name="Baycher S."/>
            <person name="Piligrimova E."/>
            <person name="Kuliabin V."/>
            <person name="Shadrin A."/>
        </authorList>
    </citation>
    <scope>NUCLEOTIDE SEQUENCE [LARGE SCALE GENOMIC DNA]</scope>
</reference>
<organism evidence="1 2">
    <name type="scientific">Bacillus phage Izhevsk</name>
    <dbReference type="NCBI Taxonomy" id="2724322"/>
    <lineage>
        <taxon>Viruses</taxon>
        <taxon>Duplodnaviria</taxon>
        <taxon>Heunggongvirae</taxon>
        <taxon>Uroviricota</taxon>
        <taxon>Caudoviricetes</taxon>
        <taxon>Joanripponvirinae</taxon>
        <taxon>Tsamsavirus</taxon>
        <taxon>Tsamsavirus izhevsk</taxon>
    </lineage>
</organism>
<evidence type="ECO:0000313" key="1">
    <source>
        <dbReference type="EMBL" id="QIW89762.1"/>
    </source>
</evidence>
<dbReference type="EMBL" id="MT254578">
    <property type="protein sequence ID" value="QIW89762.1"/>
    <property type="molecule type" value="Genomic_DNA"/>
</dbReference>
<accession>A0A6H0X699</accession>
<protein>
    <submittedName>
        <fullName evidence="1">Uncharacterized protein</fullName>
    </submittedName>
</protein>
<dbReference type="Proteomes" id="UP000503405">
    <property type="component" value="Segment"/>
</dbReference>